<keyword evidence="2 7" id="KW-0489">Methyltransferase</keyword>
<evidence type="ECO:0000256" key="5">
    <source>
        <dbReference type="ARBA" id="ARBA00047942"/>
    </source>
</evidence>
<dbReference type="GO" id="GO:0008168">
    <property type="term" value="F:methyltransferase activity"/>
    <property type="evidence" value="ECO:0007669"/>
    <property type="project" value="UniProtKB-KW"/>
</dbReference>
<keyword evidence="8" id="KW-1185">Reference proteome</keyword>
<dbReference type="Gene3D" id="3.40.50.150">
    <property type="entry name" value="Vaccinia Virus protein VP39"/>
    <property type="match status" value="2"/>
</dbReference>
<evidence type="ECO:0000256" key="2">
    <source>
        <dbReference type="ARBA" id="ARBA00022603"/>
    </source>
</evidence>
<accession>A0ABY2K231</accession>
<proteinExistence type="predicted"/>
<organism evidence="7 8">
    <name type="scientific">Micrococcus lylae</name>
    <dbReference type="NCBI Taxonomy" id="1273"/>
    <lineage>
        <taxon>Bacteria</taxon>
        <taxon>Bacillati</taxon>
        <taxon>Actinomycetota</taxon>
        <taxon>Actinomycetes</taxon>
        <taxon>Micrococcales</taxon>
        <taxon>Micrococcaceae</taxon>
        <taxon>Micrococcus</taxon>
    </lineage>
</organism>
<dbReference type="EC" id="2.1.1.72" evidence="1"/>
<dbReference type="EMBL" id="SPKT01000018">
    <property type="protein sequence ID" value="TFH98368.1"/>
    <property type="molecule type" value="Genomic_DNA"/>
</dbReference>
<evidence type="ECO:0000259" key="6">
    <source>
        <dbReference type="Pfam" id="PF07669"/>
    </source>
</evidence>
<reference evidence="7 8" key="1">
    <citation type="submission" date="2019-03" db="EMBL/GenBank/DDBJ databases">
        <title>Reclassification of Micrococcus aloeverae and Micrococcus yunnanensis as later heterotypic synonyms of Micrococcus luteus.</title>
        <authorList>
            <person name="Huang C.-H."/>
        </authorList>
    </citation>
    <scope>NUCLEOTIDE SEQUENCE [LARGE SCALE GENOMIC DNA]</scope>
    <source>
        <strain evidence="7 8">BCRC 12151</strain>
    </source>
</reference>
<keyword evidence="4" id="KW-0949">S-adenosyl-L-methionine</keyword>
<dbReference type="SUPFAM" id="SSF53335">
    <property type="entry name" value="S-adenosyl-L-methionine-dependent methyltransferases"/>
    <property type="match status" value="1"/>
</dbReference>
<dbReference type="PANTHER" id="PTHR33841:SF1">
    <property type="entry name" value="DNA METHYLTRANSFERASE A"/>
    <property type="match status" value="1"/>
</dbReference>
<protein>
    <recommendedName>
        <fullName evidence="1">site-specific DNA-methyltransferase (adenine-specific)</fullName>
        <ecNumber evidence="1">2.1.1.72</ecNumber>
    </recommendedName>
</protein>
<dbReference type="RefSeq" id="WP_067190479.1">
    <property type="nucleotide sequence ID" value="NZ_SPKT01000018.1"/>
</dbReference>
<sequence length="1546" mass="171636">MAVSDAFVVVGDWLSEHFFTSDATKESFHALVLARRKQWDAAEGETSRTRFTSERAELERRIGALADAEDHQDLQDHQDPDAASATPNLAEHLLRVLGYRTGEFTLAQDGPLLRVSSTGIEGPAPLAIVQARPAESVEDAVAKDEPTLATPYVTDTETFTSTARLLSALVGAEDGPQFALVLAGRWCIVAEASRWAEGRYLGVDLQLVAERNDAKRGGEIDRALTILEAASLAPDAEGGIWWSTALEESVRHTVGVSEDLREGVRRSIEIIANEVVARRAAAGLEPLPKDQAQPLAVQSLRYLYRILFLLYAEASPELGVLPSGAAEYDSGYSVDRLRELTLVDLTTGQARNGTHLYESLRVLTELVDRGPRPSDTDPDAGAPGLDFQPLRADLFRPEATAHIDQVRLGNAALQQVLQHLLLSKEQKGRARGFISYAELGINQLGAVYEGLMSYTGFFAEEDLYEVAPGGDASKGSWVVPVDRSDHLAAKDFVRAEDPVTGELKAVRHAQGTFVYRLSGRERQQSASYYTPEVLTRFTVQQALEELLDQGGTTTSAEDILTLTVCEPALGSGAFAIEAVDQLAREYLARRQEELGRRIDPEDYPHELQKVKAHIALHQVYGVDLNATAVELAEVSLWLSTMVTGLQAPWFGLRLRRGNSLIGARRSVYAGSALRKDRSWMKAVPEDRPLSELHDDGSGTSGCVFHFLLPSEGWGSGVEVPKQVRDLVPDEVKALRAWRLGVRRKLSAQQVRDLEALTQRAEKLWALALRRLTIAEQQSGRDLDLWGREVPATRGAVTREQIEESLADQNGAYRRLRRVMDAWCALWFWPLTETEVAPPSMEQWIDALQMLLGVESTKKNPNAGTESLAGVESWAELDDYELWDRAGTNAVTVEKALEAHPWLAVCERVAQAQGFFHWELDFVAVFARGGFDLQVGNPPWVRPDVEIELLLAEGDPWWQLAHKPSVAQKKERRPLALAVAGVQDLVVSATADTKTVAEYLSSVPEYPNFGGRPDLYRAFMGQVWRHAAPDGIAALIHPESHFTDDKTHTLRRETYRRLRRHWQFINELRLFEIDHHVSYGIHVYGQAQEVDFVQAAGLFHPDTVGRSLVHDGSGEEPGFKHEGRWDQRPHAARIQQVTADTLALWSSVTDPDATDPSATRMLYTVNSAAVRVLGTTAQAGRIGDLELSFSTGWNETTDRTAGRFVLDWGPAAWKDAILQGPHLHVSTPLVKEPNETMRNNLDWSAVDHEALAPDALPVTSYTPAGDRKVYNEQYTRWGEDREYSARDFYRVAWRRMAANTGERTLIPAVIPPGSAHVDPVHSGGFVDRPALDLAIVSAVLGALLSDFSIRAAPKGDIRGTIINRLPMVPLDHPLLPALALRTLQLNCLTDAYADLWNECWDPAFAQDEAILPRYGSAVVGKQWTAQTPLRRAEDRRNAQVEIDSLVALMLGVDVEDLCTVYRTTFAVLHGYDQDRYTFDANGRLVPTEVLSVWKKKGERMTQEERTAVHPGSGVAYEYELPFATRDREDDFRAAYAEFQRRLKEAEG</sequence>
<dbReference type="PANTHER" id="PTHR33841">
    <property type="entry name" value="DNA METHYLTRANSFERASE YEEA-RELATED"/>
    <property type="match status" value="1"/>
</dbReference>
<dbReference type="Proteomes" id="UP000297477">
    <property type="component" value="Unassembled WGS sequence"/>
</dbReference>
<keyword evidence="3" id="KW-0808">Transferase</keyword>
<comment type="catalytic activity">
    <reaction evidence="5">
        <text>a 2'-deoxyadenosine in DNA + S-adenosyl-L-methionine = an N(6)-methyl-2'-deoxyadenosine in DNA + S-adenosyl-L-homocysteine + H(+)</text>
        <dbReference type="Rhea" id="RHEA:15197"/>
        <dbReference type="Rhea" id="RHEA-COMP:12418"/>
        <dbReference type="Rhea" id="RHEA-COMP:12419"/>
        <dbReference type="ChEBI" id="CHEBI:15378"/>
        <dbReference type="ChEBI" id="CHEBI:57856"/>
        <dbReference type="ChEBI" id="CHEBI:59789"/>
        <dbReference type="ChEBI" id="CHEBI:90615"/>
        <dbReference type="ChEBI" id="CHEBI:90616"/>
        <dbReference type="EC" id="2.1.1.72"/>
    </reaction>
</comment>
<dbReference type="InterPro" id="IPR029063">
    <property type="entry name" value="SAM-dependent_MTases_sf"/>
</dbReference>
<dbReference type="GO" id="GO:0032259">
    <property type="term" value="P:methylation"/>
    <property type="evidence" value="ECO:0007669"/>
    <property type="project" value="UniProtKB-KW"/>
</dbReference>
<evidence type="ECO:0000313" key="7">
    <source>
        <dbReference type="EMBL" id="TFH98368.1"/>
    </source>
</evidence>
<evidence type="ECO:0000256" key="4">
    <source>
        <dbReference type="ARBA" id="ARBA00022691"/>
    </source>
</evidence>
<evidence type="ECO:0000256" key="3">
    <source>
        <dbReference type="ARBA" id="ARBA00022679"/>
    </source>
</evidence>
<gene>
    <name evidence="7" type="ORF">E4A49_08775</name>
</gene>
<dbReference type="InterPro" id="IPR050953">
    <property type="entry name" value="N4_N6_ade-DNA_methylase"/>
</dbReference>
<evidence type="ECO:0000256" key="1">
    <source>
        <dbReference type="ARBA" id="ARBA00011900"/>
    </source>
</evidence>
<evidence type="ECO:0000313" key="8">
    <source>
        <dbReference type="Proteomes" id="UP000297477"/>
    </source>
</evidence>
<comment type="caution">
    <text evidence="7">The sequence shown here is derived from an EMBL/GenBank/DDBJ whole genome shotgun (WGS) entry which is preliminary data.</text>
</comment>
<dbReference type="Pfam" id="PF07669">
    <property type="entry name" value="Eco57I"/>
    <property type="match status" value="1"/>
</dbReference>
<dbReference type="InterPro" id="IPR011639">
    <property type="entry name" value="MethylTrfase_TaqI-like_dom"/>
</dbReference>
<feature type="domain" description="Type II methyltransferase M.TaqI-like" evidence="6">
    <location>
        <begin position="617"/>
        <end position="942"/>
    </location>
</feature>
<name>A0ABY2K231_9MICC</name>